<feature type="transmembrane region" description="Helical" evidence="6">
    <location>
        <begin position="379"/>
        <end position="401"/>
    </location>
</feature>
<proteinExistence type="predicted"/>
<accession>A0ABU5DZQ3</accession>
<keyword evidence="8" id="KW-1185">Reference proteome</keyword>
<feature type="transmembrane region" description="Helical" evidence="6">
    <location>
        <begin position="252"/>
        <end position="274"/>
    </location>
</feature>
<feature type="transmembrane region" description="Helical" evidence="6">
    <location>
        <begin position="102"/>
        <end position="122"/>
    </location>
</feature>
<keyword evidence="3 6" id="KW-0812">Transmembrane</keyword>
<keyword evidence="2" id="KW-1003">Cell membrane</keyword>
<evidence type="ECO:0000256" key="3">
    <source>
        <dbReference type="ARBA" id="ARBA00022692"/>
    </source>
</evidence>
<dbReference type="PANTHER" id="PTHR23513:SF6">
    <property type="entry name" value="MAJOR FACILITATOR SUPERFAMILY ASSOCIATED DOMAIN-CONTAINING PROTEIN"/>
    <property type="match status" value="1"/>
</dbReference>
<evidence type="ECO:0000313" key="8">
    <source>
        <dbReference type="Proteomes" id="UP001271769"/>
    </source>
</evidence>
<evidence type="ECO:0000313" key="7">
    <source>
        <dbReference type="EMBL" id="MDY0872434.1"/>
    </source>
</evidence>
<gene>
    <name evidence="7" type="ORF">SMD31_10890</name>
</gene>
<keyword evidence="4 6" id="KW-1133">Transmembrane helix</keyword>
<evidence type="ECO:0000256" key="2">
    <source>
        <dbReference type="ARBA" id="ARBA00022475"/>
    </source>
</evidence>
<organism evidence="7 8">
    <name type="scientific">Dongia rigui</name>
    <dbReference type="NCBI Taxonomy" id="940149"/>
    <lineage>
        <taxon>Bacteria</taxon>
        <taxon>Pseudomonadati</taxon>
        <taxon>Pseudomonadota</taxon>
        <taxon>Alphaproteobacteria</taxon>
        <taxon>Rhodospirillales</taxon>
        <taxon>Dongiaceae</taxon>
        <taxon>Dongia</taxon>
    </lineage>
</organism>
<name>A0ABU5DZQ3_9PROT</name>
<dbReference type="RefSeq" id="WP_320500861.1">
    <property type="nucleotide sequence ID" value="NZ_JAXCLX010000001.1"/>
</dbReference>
<reference evidence="7 8" key="1">
    <citation type="journal article" date="2013" name="Antonie Van Leeuwenhoek">
        <title>Dongia rigui sp. nov., isolated from freshwater of a large wetland in Korea.</title>
        <authorList>
            <person name="Baik K.S."/>
            <person name="Hwang Y.M."/>
            <person name="Choi J.S."/>
            <person name="Kwon J."/>
            <person name="Seong C.N."/>
        </authorList>
    </citation>
    <scope>NUCLEOTIDE SEQUENCE [LARGE SCALE GENOMIC DNA]</scope>
    <source>
        <strain evidence="7 8">04SU4-P</strain>
    </source>
</reference>
<feature type="transmembrane region" description="Helical" evidence="6">
    <location>
        <begin position="228"/>
        <end position="246"/>
    </location>
</feature>
<dbReference type="SUPFAM" id="SSF103473">
    <property type="entry name" value="MFS general substrate transporter"/>
    <property type="match status" value="1"/>
</dbReference>
<dbReference type="Proteomes" id="UP001271769">
    <property type="component" value="Unassembled WGS sequence"/>
</dbReference>
<keyword evidence="5 6" id="KW-0472">Membrane</keyword>
<dbReference type="CDD" id="cd06173">
    <property type="entry name" value="MFS_MefA_like"/>
    <property type="match status" value="1"/>
</dbReference>
<dbReference type="Gene3D" id="1.20.1250.20">
    <property type="entry name" value="MFS general substrate transporter like domains"/>
    <property type="match status" value="1"/>
</dbReference>
<dbReference type="InterPro" id="IPR011701">
    <property type="entry name" value="MFS"/>
</dbReference>
<evidence type="ECO:0000256" key="6">
    <source>
        <dbReference type="SAM" id="Phobius"/>
    </source>
</evidence>
<comment type="subcellular location">
    <subcellularLocation>
        <location evidence="1">Cell membrane</location>
        <topology evidence="1">Multi-pass membrane protein</topology>
    </subcellularLocation>
</comment>
<comment type="caution">
    <text evidence="7">The sequence shown here is derived from an EMBL/GenBank/DDBJ whole genome shotgun (WGS) entry which is preliminary data.</text>
</comment>
<protein>
    <submittedName>
        <fullName evidence="7">MFS transporter</fullName>
    </submittedName>
</protein>
<evidence type="ECO:0000256" key="1">
    <source>
        <dbReference type="ARBA" id="ARBA00004651"/>
    </source>
</evidence>
<evidence type="ECO:0000256" key="4">
    <source>
        <dbReference type="ARBA" id="ARBA00022989"/>
    </source>
</evidence>
<feature type="transmembrane region" description="Helical" evidence="6">
    <location>
        <begin position="295"/>
        <end position="315"/>
    </location>
</feature>
<evidence type="ECO:0000256" key="5">
    <source>
        <dbReference type="ARBA" id="ARBA00023136"/>
    </source>
</evidence>
<dbReference type="Pfam" id="PF07690">
    <property type="entry name" value="MFS_1"/>
    <property type="match status" value="1"/>
</dbReference>
<dbReference type="EMBL" id="JAXCLX010000001">
    <property type="protein sequence ID" value="MDY0872434.1"/>
    <property type="molecule type" value="Genomic_DNA"/>
</dbReference>
<dbReference type="PANTHER" id="PTHR23513">
    <property type="entry name" value="INTEGRAL MEMBRANE EFFLUX PROTEIN-RELATED"/>
    <property type="match status" value="1"/>
</dbReference>
<sequence>MRALWRQADFKALIAALGVSQMGAKVAREALPLTAVLVLGAGPLAMSGLTIAATLPTLLMALHAGAFLDRIRRRPGMIIADLLRFLFLLSVPIAYLLDALSITQLVVVAFFVSAATLAFDIADQAYLPGLVGRPQILKANAVKETTDATTEIVGPPLGGLLVQTIGGPLTILIDSVSYLVSAICLGRIRAVEPVPTARRQPNLTREIKDGLRVLWHDSILRPLLYARFIRAFFGGLLGPFYVLYAIENLGLTPFQLGLVVAVGGVASLIGAMAVPRLVKRLPPGPGLIAAYTVKVAGYLCVPLAGHALGLAPWAGMALLMAHQLLADGSTGFFMVVERTLRQHRVPAELLARAGATTRLVNDASLPFAALLGGLLAEQIGVHAVMWIAVAGYAFAPIVAFCSDVRHLRHIEDLDIAAARVT</sequence>
<dbReference type="InterPro" id="IPR036259">
    <property type="entry name" value="MFS_trans_sf"/>
</dbReference>